<sequence>MTSMPRFALIFAAIFMACGTATAKRLEDFNHAPTSYGSSEQLSVDKQLLAEFSHKKFVCRSEAAFLPKESPAAAEAFRQLVEYALAGDQIDNFWMDEEHKKQREGLLADAVKEGSWKAVYLDSVWTLRYPASPAERVNASEKLQALIQQGVPIAAYKYGSSLYGRDDNAMYALLSGAVDRGSPQAMALVGGNIVPQAKVLHPVGKQLLECAVEQGFAPAYRSLGKLAWMEGRRLDAYRLWEKGANKGCASCIQYLEPIGRVRRGYTSATPVLEQVPQLAAINAFYERNFFYPLSELKDFDLPLPKNLTFHLNDKELLKLLETEQGSDF</sequence>
<feature type="chain" id="PRO_5006861075" description="Secreted protein" evidence="1">
    <location>
        <begin position="24"/>
        <end position="328"/>
    </location>
</feature>
<dbReference type="KEGG" id="ege:EM595_p0264"/>
<reference evidence="3" key="1">
    <citation type="submission" date="2015-11" db="EMBL/GenBank/DDBJ databases">
        <authorList>
            <person name="Blom J."/>
        </authorList>
    </citation>
    <scope>NUCLEOTIDE SEQUENCE [LARGE SCALE GENOMIC DNA]</scope>
    <source>
        <plasmid evidence="3">pEM01</plasmid>
    </source>
</reference>
<keyword evidence="3" id="KW-1185">Reference proteome</keyword>
<keyword evidence="1" id="KW-0732">Signal</keyword>
<dbReference type="Gene3D" id="1.25.40.10">
    <property type="entry name" value="Tetratricopeptide repeat domain"/>
    <property type="match status" value="1"/>
</dbReference>
<dbReference type="SUPFAM" id="SSF81901">
    <property type="entry name" value="HCP-like"/>
    <property type="match status" value="1"/>
</dbReference>
<evidence type="ECO:0008006" key="4">
    <source>
        <dbReference type="Google" id="ProtNLM"/>
    </source>
</evidence>
<geneLocation type="plasmid" evidence="3">
    <name>pEM01</name>
</geneLocation>
<feature type="signal peptide" evidence="1">
    <location>
        <begin position="1"/>
        <end position="23"/>
    </location>
</feature>
<dbReference type="AlphaFoldDB" id="A0A0U5L584"/>
<evidence type="ECO:0000313" key="2">
    <source>
        <dbReference type="EMBL" id="CUU25962.1"/>
    </source>
</evidence>
<dbReference type="InterPro" id="IPR011990">
    <property type="entry name" value="TPR-like_helical_dom_sf"/>
</dbReference>
<dbReference type="Proteomes" id="UP000059419">
    <property type="component" value="Plasmid pEM01"/>
</dbReference>
<evidence type="ECO:0000313" key="3">
    <source>
        <dbReference type="Proteomes" id="UP000059419"/>
    </source>
</evidence>
<accession>A0A0U5L584</accession>
<gene>
    <name evidence="2" type="ORF">EM595_p0264</name>
</gene>
<organism evidence="2 3">
    <name type="scientific">Duffyella gerundensis</name>
    <dbReference type="NCBI Taxonomy" id="1619313"/>
    <lineage>
        <taxon>Bacteria</taxon>
        <taxon>Pseudomonadati</taxon>
        <taxon>Pseudomonadota</taxon>
        <taxon>Gammaproteobacteria</taxon>
        <taxon>Enterobacterales</taxon>
        <taxon>Erwiniaceae</taxon>
        <taxon>Duffyella</taxon>
    </lineage>
</organism>
<dbReference type="OrthoDB" id="6522601at2"/>
<dbReference type="PROSITE" id="PS51257">
    <property type="entry name" value="PROKAR_LIPOPROTEIN"/>
    <property type="match status" value="1"/>
</dbReference>
<dbReference type="RefSeq" id="WP_157883937.1">
    <property type="nucleotide sequence ID" value="NZ_LN907828.1"/>
</dbReference>
<protein>
    <recommendedName>
        <fullName evidence="4">Secreted protein</fullName>
    </recommendedName>
</protein>
<proteinExistence type="predicted"/>
<evidence type="ECO:0000256" key="1">
    <source>
        <dbReference type="SAM" id="SignalP"/>
    </source>
</evidence>
<dbReference type="PATRIC" id="fig|1619313.3.peg.3877"/>
<name>A0A0U5L584_9GAMM</name>
<dbReference type="EMBL" id="LN907828">
    <property type="protein sequence ID" value="CUU25962.1"/>
    <property type="molecule type" value="Genomic_DNA"/>
</dbReference>